<dbReference type="InterPro" id="IPR050250">
    <property type="entry name" value="Macrolide_Exporter_MacB"/>
</dbReference>
<dbReference type="PANTHER" id="PTHR30572:SF18">
    <property type="entry name" value="ABC-TYPE MACROLIDE FAMILY EXPORT SYSTEM PERMEASE COMPONENT 2"/>
    <property type="match status" value="1"/>
</dbReference>
<feature type="domain" description="MacB-like periplasmic core" evidence="8">
    <location>
        <begin position="433"/>
        <end position="638"/>
    </location>
</feature>
<feature type="domain" description="MacB-like periplasmic core" evidence="8">
    <location>
        <begin position="20"/>
        <end position="237"/>
    </location>
</feature>
<dbReference type="Pfam" id="PF02687">
    <property type="entry name" value="FtsX"/>
    <property type="match status" value="2"/>
</dbReference>
<keyword evidence="5 6" id="KW-0472">Membrane</keyword>
<reference evidence="9" key="1">
    <citation type="submission" date="2023-03" db="EMBL/GenBank/DDBJ databases">
        <title>Chitinimonas shenzhenensis gen. nov., sp. nov., a novel member of family Burkholderiaceae isolated from activated sludge collected in Shen Zhen, China.</title>
        <authorList>
            <person name="Wang X."/>
        </authorList>
    </citation>
    <scope>NUCLEOTIDE SEQUENCE</scope>
    <source>
        <strain evidence="9">DQS-5</strain>
    </source>
</reference>
<feature type="transmembrane region" description="Helical" evidence="6">
    <location>
        <begin position="424"/>
        <end position="445"/>
    </location>
</feature>
<name>A0ABT7DXZ4_9NEIS</name>
<dbReference type="Pfam" id="PF12704">
    <property type="entry name" value="MacB_PCD"/>
    <property type="match status" value="2"/>
</dbReference>
<evidence type="ECO:0000313" key="9">
    <source>
        <dbReference type="EMBL" id="MDK2124935.1"/>
    </source>
</evidence>
<dbReference type="InterPro" id="IPR003838">
    <property type="entry name" value="ABC3_permease_C"/>
</dbReference>
<feature type="domain" description="ABC3 transporter permease C-terminal" evidence="7">
    <location>
        <begin position="288"/>
        <end position="399"/>
    </location>
</feature>
<keyword evidence="3 6" id="KW-0812">Transmembrane</keyword>
<evidence type="ECO:0000259" key="7">
    <source>
        <dbReference type="Pfam" id="PF02687"/>
    </source>
</evidence>
<feature type="transmembrane region" description="Helical" evidence="6">
    <location>
        <begin position="672"/>
        <end position="696"/>
    </location>
</feature>
<evidence type="ECO:0000256" key="2">
    <source>
        <dbReference type="ARBA" id="ARBA00022475"/>
    </source>
</evidence>
<evidence type="ECO:0000259" key="8">
    <source>
        <dbReference type="Pfam" id="PF12704"/>
    </source>
</evidence>
<dbReference type="EMBL" id="JARRAF010000013">
    <property type="protein sequence ID" value="MDK2124935.1"/>
    <property type="molecule type" value="Genomic_DNA"/>
</dbReference>
<evidence type="ECO:0000256" key="3">
    <source>
        <dbReference type="ARBA" id="ARBA00022692"/>
    </source>
</evidence>
<comment type="caution">
    <text evidence="9">The sequence shown here is derived from an EMBL/GenBank/DDBJ whole genome shotgun (WGS) entry which is preliminary data.</text>
</comment>
<feature type="transmembrane region" description="Helical" evidence="6">
    <location>
        <begin position="756"/>
        <end position="777"/>
    </location>
</feature>
<dbReference type="RefSeq" id="WP_284101247.1">
    <property type="nucleotide sequence ID" value="NZ_JARRAF010000013.1"/>
</dbReference>
<keyword evidence="2" id="KW-1003">Cell membrane</keyword>
<organism evidence="9 10">
    <name type="scientific">Parachitinimonas caeni</name>
    <dbReference type="NCBI Taxonomy" id="3031301"/>
    <lineage>
        <taxon>Bacteria</taxon>
        <taxon>Pseudomonadati</taxon>
        <taxon>Pseudomonadota</taxon>
        <taxon>Betaproteobacteria</taxon>
        <taxon>Neisseriales</taxon>
        <taxon>Chitinibacteraceae</taxon>
        <taxon>Parachitinimonas</taxon>
    </lineage>
</organism>
<feature type="transmembrane region" description="Helical" evidence="6">
    <location>
        <begin position="716"/>
        <end position="736"/>
    </location>
</feature>
<protein>
    <submittedName>
        <fullName evidence="9">ABC transporter permease</fullName>
    </submittedName>
</protein>
<dbReference type="Proteomes" id="UP001172778">
    <property type="component" value="Unassembled WGS sequence"/>
</dbReference>
<keyword evidence="10" id="KW-1185">Reference proteome</keyword>
<feature type="transmembrane region" description="Helical" evidence="6">
    <location>
        <begin position="376"/>
        <end position="403"/>
    </location>
</feature>
<feature type="transmembrane region" description="Helical" evidence="6">
    <location>
        <begin position="281"/>
        <end position="304"/>
    </location>
</feature>
<comment type="subcellular location">
    <subcellularLocation>
        <location evidence="1">Cell membrane</location>
        <topology evidence="1">Multi-pass membrane protein</topology>
    </subcellularLocation>
</comment>
<evidence type="ECO:0000256" key="4">
    <source>
        <dbReference type="ARBA" id="ARBA00022989"/>
    </source>
</evidence>
<accession>A0ABT7DXZ4</accession>
<feature type="transmembrane region" description="Helical" evidence="6">
    <location>
        <begin position="21"/>
        <end position="41"/>
    </location>
</feature>
<evidence type="ECO:0000256" key="6">
    <source>
        <dbReference type="SAM" id="Phobius"/>
    </source>
</evidence>
<evidence type="ECO:0000256" key="1">
    <source>
        <dbReference type="ARBA" id="ARBA00004651"/>
    </source>
</evidence>
<evidence type="ECO:0000313" key="10">
    <source>
        <dbReference type="Proteomes" id="UP001172778"/>
    </source>
</evidence>
<sequence length="794" mass="85860">MSPTDLRMTVRQLWQDPAYSAVVVLGLAIAMAIALLLTAYVRQNSTSDDDLLAPDRLARVEVKYGGTGEGRKWTAAMMMPFKEAIERSGAPVQAVRFYTRDLSVRVGDQVLGLRMAFADQTLPAVLGIQPLTGDVSRALSQPDAVALSSRAAEKLFGRQSPLGKVVRVQGHTLQVVAVMPTRPANSHFQYDLLASLGSSAWANRQEAMDDWGHHAGRILVRLLPGADFGQVGRTLQAAFDVSPRREQTSPDTFIDGHPGLIRLIPVPRLALDGADSEGNRVMLTGLLLLAGLIVLLAGINYVNLSTVRTLRRQREIGIRKVLGAAPGQIIVQFLLESCLVAVLATLFGMLLAWLVWPVLAELMNVKLDTLLDAPMVVGALLFALLVGGLSGLYPAWLASQVAVAQALAGRDRQESRNGLWLRRGLTVVQFAAAVGLSALAVVVFLQTRFASRMDPGFDSHPLLVIDLAEGTPFSAQESIQRALRRIPGIAAVARSADAPGRAWTHVHRSLIQPGTGKNLNIQVEMVDTEFFTTYGIKPLAGRVFDASRDQVVKDNPNVVLNQRALALLGFRSAAEAVGRHIQDGDGVDLVVVGVIPDIRHDSLREPAAAIVYRAVPELLGTLTLRVSGDRQAAKAAIHQLWRQYFPDEKPYVAWLDEIITGRYQTDLQMAKVLMVAGGIATLIAGYGLYALAAYSVRRREREIVIRKLYGAGRGQILLLMVREFGVLLLAGASLGLPLALFAIESYLVGFTARAPIGLWPVLVALLIAGLVALTATLRHTLQAMTLQPGRALQG</sequence>
<dbReference type="PANTHER" id="PTHR30572">
    <property type="entry name" value="MEMBRANE COMPONENT OF TRANSPORTER-RELATED"/>
    <property type="match status" value="1"/>
</dbReference>
<keyword evidence="4 6" id="KW-1133">Transmembrane helix</keyword>
<feature type="domain" description="ABC3 transporter permease C-terminal" evidence="7">
    <location>
        <begin position="675"/>
        <end position="787"/>
    </location>
</feature>
<proteinExistence type="predicted"/>
<dbReference type="InterPro" id="IPR025857">
    <property type="entry name" value="MacB_PCD"/>
</dbReference>
<evidence type="ECO:0000256" key="5">
    <source>
        <dbReference type="ARBA" id="ARBA00023136"/>
    </source>
</evidence>
<feature type="transmembrane region" description="Helical" evidence="6">
    <location>
        <begin position="329"/>
        <end position="356"/>
    </location>
</feature>
<gene>
    <name evidence="9" type="ORF">PZA18_12845</name>
</gene>